<dbReference type="Pfam" id="PF09986">
    <property type="entry name" value="DUF2225"/>
    <property type="match status" value="1"/>
</dbReference>
<comment type="caution">
    <text evidence="1">The sequence shown here is derived from an EMBL/GenBank/DDBJ whole genome shotgun (WGS) entry which is preliminary data.</text>
</comment>
<sequence length="230" mass="27210">MNTTLTPFYDKQVQCLHCEAKFPSTKIRSSFVKVDRYDKDFCPNYQSEELNPLFYHVFVCPQCGFSFTDDFSKYFPPKTKEEIKNNVSDRWVHQDYGKQRTVRQAIDSYKLAAYCAEIKKEKKVTIAGLYMRIAWLNRKMKNKEQEQRFISFALHNYLECYLNSDYHSSQMSELKIMYLIAALSHQIGETEQAVMYLSKVIEKQNTTTERTIIEMAKDQWQEIRGEKSTA</sequence>
<keyword evidence="2" id="KW-1185">Reference proteome</keyword>
<gene>
    <name evidence="1" type="ORF">BWZ43_12120</name>
</gene>
<accession>A0A8E2LEB1</accession>
<dbReference type="InterPro" id="IPR018708">
    <property type="entry name" value="DUF2225"/>
</dbReference>
<evidence type="ECO:0000313" key="1">
    <source>
        <dbReference type="EMBL" id="OOP68123.1"/>
    </source>
</evidence>
<evidence type="ECO:0008006" key="3">
    <source>
        <dbReference type="Google" id="ProtNLM"/>
    </source>
</evidence>
<protein>
    <recommendedName>
        <fullName evidence="3">DUF2225 domain-containing protein</fullName>
    </recommendedName>
</protein>
<organism evidence="1 2">
    <name type="scientific">Heyndrickxia oleronia</name>
    <dbReference type="NCBI Taxonomy" id="38875"/>
    <lineage>
        <taxon>Bacteria</taxon>
        <taxon>Bacillati</taxon>
        <taxon>Bacillota</taxon>
        <taxon>Bacilli</taxon>
        <taxon>Bacillales</taxon>
        <taxon>Bacillaceae</taxon>
        <taxon>Heyndrickxia</taxon>
    </lineage>
</organism>
<proteinExistence type="predicted"/>
<dbReference type="Proteomes" id="UP000189761">
    <property type="component" value="Unassembled WGS sequence"/>
</dbReference>
<reference evidence="1 2" key="1">
    <citation type="submission" date="2017-01" db="EMBL/GenBank/DDBJ databases">
        <title>Draft genome sequence of Bacillus oleronius.</title>
        <authorList>
            <person name="Allam M."/>
        </authorList>
    </citation>
    <scope>NUCLEOTIDE SEQUENCE [LARGE SCALE GENOMIC DNA]</scope>
    <source>
        <strain evidence="1 2">DSM 9356</strain>
    </source>
</reference>
<dbReference type="EMBL" id="MTLA01000134">
    <property type="protein sequence ID" value="OOP68123.1"/>
    <property type="molecule type" value="Genomic_DNA"/>
</dbReference>
<evidence type="ECO:0000313" key="2">
    <source>
        <dbReference type="Proteomes" id="UP000189761"/>
    </source>
</evidence>
<dbReference type="RefSeq" id="WP_058002773.1">
    <property type="nucleotide sequence ID" value="NZ_CP065424.1"/>
</dbReference>
<name>A0A8E2LEB1_9BACI</name>
<dbReference type="AlphaFoldDB" id="A0A8E2LEB1"/>